<evidence type="ECO:0000259" key="22">
    <source>
        <dbReference type="PROSITE" id="PS50262"/>
    </source>
</evidence>
<evidence type="ECO:0000256" key="8">
    <source>
        <dbReference type="ARBA" id="ARBA00022925"/>
    </source>
</evidence>
<keyword evidence="8 20" id="KW-0681">Retinal protein</keyword>
<accession>A0A8J5NA96</accession>
<dbReference type="PROSITE" id="PS50262">
    <property type="entry name" value="G_PROTEIN_RECEP_F1_2"/>
    <property type="match status" value="1"/>
</dbReference>
<dbReference type="SUPFAM" id="SSF81321">
    <property type="entry name" value="Family A G protein-coupled receptor-like"/>
    <property type="match status" value="1"/>
</dbReference>
<evidence type="ECO:0000256" key="2">
    <source>
        <dbReference type="ARBA" id="ARBA00013487"/>
    </source>
</evidence>
<keyword evidence="7 20" id="KW-0812">Transmembrane</keyword>
<keyword evidence="11 20" id="KW-0297">G-protein coupled receptor</keyword>
<dbReference type="Gene3D" id="1.20.1070.10">
    <property type="entry name" value="Rhodopsin 7-helix transmembrane proteins"/>
    <property type="match status" value="1"/>
</dbReference>
<feature type="compositionally biased region" description="Polar residues" evidence="21">
    <location>
        <begin position="368"/>
        <end position="380"/>
    </location>
</feature>
<dbReference type="InterPro" id="IPR017452">
    <property type="entry name" value="GPCR_Rhodpsn_7TM"/>
</dbReference>
<dbReference type="AlphaFoldDB" id="A0A8J5NA96"/>
<evidence type="ECO:0000256" key="10">
    <source>
        <dbReference type="ARBA" id="ARBA00022991"/>
    </source>
</evidence>
<dbReference type="InterPro" id="IPR027430">
    <property type="entry name" value="Retinal_BS"/>
</dbReference>
<proteinExistence type="inferred from homology"/>
<evidence type="ECO:0000313" key="23">
    <source>
        <dbReference type="EMBL" id="KAG7175957.1"/>
    </source>
</evidence>
<dbReference type="FunFam" id="1.20.1070.10:FF:000044">
    <property type="entry name" value="Opsin, ultraviolet-sensitive"/>
    <property type="match status" value="1"/>
</dbReference>
<evidence type="ECO:0000256" key="1">
    <source>
        <dbReference type="ARBA" id="ARBA00011861"/>
    </source>
</evidence>
<dbReference type="GO" id="GO:0009881">
    <property type="term" value="F:photoreceptor activity"/>
    <property type="evidence" value="ECO:0007669"/>
    <property type="project" value="UniProtKB-KW"/>
</dbReference>
<evidence type="ECO:0000256" key="6">
    <source>
        <dbReference type="ARBA" id="ARBA00022606"/>
    </source>
</evidence>
<evidence type="ECO:0000256" key="15">
    <source>
        <dbReference type="ARBA" id="ARBA00023224"/>
    </source>
</evidence>
<keyword evidence="15 20" id="KW-0807">Transducer</keyword>
<protein>
    <recommendedName>
        <fullName evidence="2">Rhodopsin</fullName>
    </recommendedName>
</protein>
<dbReference type="EMBL" id="JAHLQT010004419">
    <property type="protein sequence ID" value="KAG7175957.1"/>
    <property type="molecule type" value="Genomic_DNA"/>
</dbReference>
<dbReference type="GO" id="GO:0004930">
    <property type="term" value="F:G protein-coupled receptor activity"/>
    <property type="evidence" value="ECO:0007669"/>
    <property type="project" value="UniProtKB-KW"/>
</dbReference>
<comment type="caution">
    <text evidence="23">The sequence shown here is derived from an EMBL/GenBank/DDBJ whole genome shotgun (WGS) entry which is preliminary data.</text>
</comment>
<keyword evidence="9 20" id="KW-1133">Transmembrane helix</keyword>
<dbReference type="GO" id="GO:0016020">
    <property type="term" value="C:membrane"/>
    <property type="evidence" value="ECO:0007669"/>
    <property type="project" value="UniProtKB-SubCell"/>
</dbReference>
<keyword evidence="3" id="KW-1003">Cell membrane</keyword>
<evidence type="ECO:0000256" key="3">
    <source>
        <dbReference type="ARBA" id="ARBA00022475"/>
    </source>
</evidence>
<evidence type="ECO:0000256" key="17">
    <source>
        <dbReference type="ARBA" id="ARBA00023305"/>
    </source>
</evidence>
<feature type="transmembrane region" description="Helical" evidence="20">
    <location>
        <begin position="222"/>
        <end position="244"/>
    </location>
</feature>
<keyword evidence="16" id="KW-0966">Cell projection</keyword>
<keyword evidence="24" id="KW-1185">Reference proteome</keyword>
<dbReference type="GO" id="GO:0007601">
    <property type="term" value="P:visual perception"/>
    <property type="evidence" value="ECO:0007669"/>
    <property type="project" value="UniProtKB-KW"/>
</dbReference>
<evidence type="ECO:0000256" key="11">
    <source>
        <dbReference type="ARBA" id="ARBA00023040"/>
    </source>
</evidence>
<keyword evidence="4 20" id="KW-0600">Photoreceptor protein</keyword>
<evidence type="ECO:0000256" key="13">
    <source>
        <dbReference type="ARBA" id="ARBA00023157"/>
    </source>
</evidence>
<comment type="similarity">
    <text evidence="20">Belongs to the G-protein coupled receptor 1 family. Opsin subfamily.</text>
</comment>
<evidence type="ECO:0000256" key="16">
    <source>
        <dbReference type="ARBA" id="ARBA00023273"/>
    </source>
</evidence>
<dbReference type="PRINTS" id="PR00578">
    <property type="entry name" value="OPSINLTRLEYE"/>
</dbReference>
<evidence type="ECO:0000256" key="4">
    <source>
        <dbReference type="ARBA" id="ARBA00022543"/>
    </source>
</evidence>
<keyword evidence="17" id="KW-0844">Vision</keyword>
<gene>
    <name evidence="23" type="ORF">Hamer_G016898</name>
</gene>
<keyword evidence="6 20" id="KW-0716">Sensory transduction</keyword>
<organism evidence="23 24">
    <name type="scientific">Homarus americanus</name>
    <name type="common">American lobster</name>
    <dbReference type="NCBI Taxonomy" id="6706"/>
    <lineage>
        <taxon>Eukaryota</taxon>
        <taxon>Metazoa</taxon>
        <taxon>Ecdysozoa</taxon>
        <taxon>Arthropoda</taxon>
        <taxon>Crustacea</taxon>
        <taxon>Multicrustacea</taxon>
        <taxon>Malacostraca</taxon>
        <taxon>Eumalacostraca</taxon>
        <taxon>Eucarida</taxon>
        <taxon>Decapoda</taxon>
        <taxon>Pleocyemata</taxon>
        <taxon>Astacidea</taxon>
        <taxon>Nephropoidea</taxon>
        <taxon>Nephropidae</taxon>
        <taxon>Homarus</taxon>
    </lineage>
</organism>
<dbReference type="PROSITE" id="PS00238">
    <property type="entry name" value="OPSIN"/>
    <property type="match status" value="1"/>
</dbReference>
<evidence type="ECO:0000256" key="21">
    <source>
        <dbReference type="SAM" id="MobiDB-lite"/>
    </source>
</evidence>
<feature type="region of interest" description="Disordered" evidence="21">
    <location>
        <begin position="361"/>
        <end position="380"/>
    </location>
</feature>
<evidence type="ECO:0000313" key="24">
    <source>
        <dbReference type="Proteomes" id="UP000747542"/>
    </source>
</evidence>
<keyword evidence="13" id="KW-1015">Disulfide bond</keyword>
<dbReference type="InterPro" id="IPR050125">
    <property type="entry name" value="GPCR_opsins"/>
</dbReference>
<keyword evidence="5" id="KW-0597">Phosphoprotein</keyword>
<evidence type="ECO:0000256" key="5">
    <source>
        <dbReference type="ARBA" id="ARBA00022553"/>
    </source>
</evidence>
<dbReference type="PANTHER" id="PTHR24240">
    <property type="entry name" value="OPSIN"/>
    <property type="match status" value="1"/>
</dbReference>
<comment type="subcellular location">
    <subcellularLocation>
        <location evidence="18">Cell projection</location>
        <location evidence="18">Rhabdomere membrane</location>
        <topology evidence="18">Multi-pass membrane protein</topology>
    </subcellularLocation>
    <subcellularLocation>
        <location evidence="20">Membrane</location>
        <topology evidence="20">Multi-pass membrane protein</topology>
    </subcellularLocation>
</comment>
<keyword evidence="14 20" id="KW-0675">Receptor</keyword>
<dbReference type="InterPro" id="IPR001391">
    <property type="entry name" value="Opsin_lateye"/>
</dbReference>
<dbReference type="CDD" id="cd15079">
    <property type="entry name" value="7tmA_photoreceptors_insect"/>
    <property type="match status" value="1"/>
</dbReference>
<comment type="subunit">
    <text evidence="1">Homodimer. Interacts with GNAQ.</text>
</comment>
<keyword evidence="12 20" id="KW-0472">Membrane</keyword>
<dbReference type="Proteomes" id="UP000747542">
    <property type="component" value="Unassembled WGS sequence"/>
</dbReference>
<dbReference type="PRINTS" id="PR00238">
    <property type="entry name" value="OPSIN"/>
</dbReference>
<dbReference type="PRINTS" id="PR00237">
    <property type="entry name" value="GPCRRHODOPSN"/>
</dbReference>
<feature type="transmembrane region" description="Helical" evidence="20">
    <location>
        <begin position="172"/>
        <end position="192"/>
    </location>
</feature>
<sequence>MSQYHLSCVNATYHEQGISFGYPEGLTIVDFVPDTIKHMVHEHWYSFPPVNPMWHYLLGAIYIILGFFSITGNGIVIYLFIKATGLRTPANLLVVNLALSDLIMLTTNFPPFAYNCFSGGQWMFNAFFCELYAALGAITGVCSIWTLGMISWDRYNIICNGFNGPKMTMTKAVVMCLFCWAMAIGWALPPFFGWGKYIPEGILDSCSYDYLTQDWNTKSYNIAIFIFDFFLPASIIICSYVFIVKAICAHEAGMRAQAKKMNVSNLRSNEADNQRAEIRIAKTAIANVSLWLTCWTPYAAITIQGVLGHHENITPLVTMLPALLAKSASCYNPFVYAISHPKFRQALTVHLPWFCVHETQPKNDDSKSVTSNTTANDEKA</sequence>
<comment type="function">
    <text evidence="19">Photoreceptor required for image-forming vision at low light intensity. Can use both retinal and 3-dehydroretinal as visual pigment. Light-induced isomerization of 11-cis to all-trans retinal triggers a conformational change that activates signaling via G-proteins. Signaling via GNAQ probably mediates the activation of phospholipase C.</text>
</comment>
<evidence type="ECO:0000256" key="14">
    <source>
        <dbReference type="ARBA" id="ARBA00023170"/>
    </source>
</evidence>
<keyword evidence="10 20" id="KW-0157">Chromophore</keyword>
<feature type="transmembrane region" description="Helical" evidence="20">
    <location>
        <begin position="54"/>
        <end position="81"/>
    </location>
</feature>
<feature type="transmembrane region" description="Helical" evidence="20">
    <location>
        <begin position="93"/>
        <end position="111"/>
    </location>
</feature>
<evidence type="ECO:0000256" key="12">
    <source>
        <dbReference type="ARBA" id="ARBA00023136"/>
    </source>
</evidence>
<evidence type="ECO:0000256" key="19">
    <source>
        <dbReference type="ARBA" id="ARBA00045922"/>
    </source>
</evidence>
<reference evidence="23" key="1">
    <citation type="journal article" date="2021" name="Sci. Adv.">
        <title>The American lobster genome reveals insights on longevity, neural, and immune adaptations.</title>
        <authorList>
            <person name="Polinski J.M."/>
            <person name="Zimin A.V."/>
            <person name="Clark K.F."/>
            <person name="Kohn A.B."/>
            <person name="Sadowski N."/>
            <person name="Timp W."/>
            <person name="Ptitsyn A."/>
            <person name="Khanna P."/>
            <person name="Romanova D.Y."/>
            <person name="Williams P."/>
            <person name="Greenwood S.J."/>
            <person name="Moroz L.L."/>
            <person name="Walt D.R."/>
            <person name="Bodnar A.G."/>
        </authorList>
    </citation>
    <scope>NUCLEOTIDE SEQUENCE</scope>
    <source>
        <strain evidence="23">GMGI-L3</strain>
    </source>
</reference>
<evidence type="ECO:0000256" key="18">
    <source>
        <dbReference type="ARBA" id="ARBA00043946"/>
    </source>
</evidence>
<dbReference type="PROSITE" id="PS00237">
    <property type="entry name" value="G_PROTEIN_RECEP_F1_1"/>
    <property type="match status" value="1"/>
</dbReference>
<evidence type="ECO:0000256" key="9">
    <source>
        <dbReference type="ARBA" id="ARBA00022989"/>
    </source>
</evidence>
<feature type="domain" description="G-protein coupled receptors family 1 profile" evidence="22">
    <location>
        <begin position="72"/>
        <end position="336"/>
    </location>
</feature>
<evidence type="ECO:0000256" key="7">
    <source>
        <dbReference type="ARBA" id="ARBA00022692"/>
    </source>
</evidence>
<evidence type="ECO:0000256" key="20">
    <source>
        <dbReference type="RuleBase" id="RU004951"/>
    </source>
</evidence>
<comment type="caution">
    <text evidence="20">Lacks conserved residue(s) required for the propagation of feature annotation.</text>
</comment>
<name>A0A8J5NA96_HOMAM</name>
<feature type="transmembrane region" description="Helical" evidence="20">
    <location>
        <begin position="131"/>
        <end position="152"/>
    </location>
</feature>
<dbReference type="InterPro" id="IPR001760">
    <property type="entry name" value="Opsin"/>
</dbReference>
<dbReference type="GO" id="GO:0007602">
    <property type="term" value="P:phototransduction"/>
    <property type="evidence" value="ECO:0007669"/>
    <property type="project" value="UniProtKB-KW"/>
</dbReference>
<dbReference type="Pfam" id="PF00001">
    <property type="entry name" value="7tm_1"/>
    <property type="match status" value="1"/>
</dbReference>
<dbReference type="InterPro" id="IPR000276">
    <property type="entry name" value="GPCR_Rhodpsn"/>
</dbReference>